<dbReference type="InterPro" id="IPR006626">
    <property type="entry name" value="PbH1"/>
</dbReference>
<dbReference type="AlphaFoldDB" id="A0A0E3ZZ02"/>
<dbReference type="HOGENOM" id="CLU_349114_0_0_10"/>
<gene>
    <name evidence="3" type="ORF">SD10_22525</name>
</gene>
<keyword evidence="4" id="KW-1185">Reference proteome</keyword>
<dbReference type="PATRIC" id="fig|1379870.5.peg.4878"/>
<proteinExistence type="predicted"/>
<evidence type="ECO:0000313" key="4">
    <source>
        <dbReference type="Proteomes" id="UP000033054"/>
    </source>
</evidence>
<evidence type="ECO:0000259" key="2">
    <source>
        <dbReference type="Pfam" id="PF12708"/>
    </source>
</evidence>
<dbReference type="Proteomes" id="UP000033054">
    <property type="component" value="Chromosome"/>
</dbReference>
<dbReference type="Gene3D" id="2.160.20.10">
    <property type="entry name" value="Single-stranded right-handed beta-helix, Pectin lyase-like"/>
    <property type="match status" value="1"/>
</dbReference>
<dbReference type="InterPro" id="IPR012334">
    <property type="entry name" value="Pectin_lyas_fold"/>
</dbReference>
<accession>A0A0E3ZZ02</accession>
<dbReference type="InterPro" id="IPR024535">
    <property type="entry name" value="RHGA/B-epi-like_pectate_lyase"/>
</dbReference>
<name>A0A0E3ZZ02_9BACT</name>
<dbReference type="InterPro" id="IPR011050">
    <property type="entry name" value="Pectin_lyase_fold/virulence"/>
</dbReference>
<dbReference type="InterPro" id="IPR026444">
    <property type="entry name" value="Secre_tail"/>
</dbReference>
<feature type="signal peptide" evidence="1">
    <location>
        <begin position="1"/>
        <end position="22"/>
    </location>
</feature>
<organism evidence="3 4">
    <name type="scientific">Spirosoma radiotolerans</name>
    <dbReference type="NCBI Taxonomy" id="1379870"/>
    <lineage>
        <taxon>Bacteria</taxon>
        <taxon>Pseudomonadati</taxon>
        <taxon>Bacteroidota</taxon>
        <taxon>Cytophagia</taxon>
        <taxon>Cytophagales</taxon>
        <taxon>Cytophagaceae</taxon>
        <taxon>Spirosoma</taxon>
    </lineage>
</organism>
<dbReference type="SMART" id="SM00710">
    <property type="entry name" value="PbH1"/>
    <property type="match status" value="4"/>
</dbReference>
<keyword evidence="1" id="KW-0732">Signal</keyword>
<dbReference type="NCBIfam" id="TIGR04183">
    <property type="entry name" value="Por_Secre_tail"/>
    <property type="match status" value="1"/>
</dbReference>
<evidence type="ECO:0000313" key="3">
    <source>
        <dbReference type="EMBL" id="AKD57254.1"/>
    </source>
</evidence>
<dbReference type="KEGG" id="srd:SD10_22525"/>
<protein>
    <recommendedName>
        <fullName evidence="2">Rhamnogalacturonase A/B/Epimerase-like pectate lyase domain-containing protein</fullName>
    </recommendedName>
</protein>
<dbReference type="OrthoDB" id="8428774at2"/>
<reference evidence="3 4" key="1">
    <citation type="journal article" date="2014" name="Curr. Microbiol.">
        <title>Spirosoma radiotolerans sp. nov., a gamma-radiation-resistant bacterium isolated from gamma ray-irradiated soil.</title>
        <authorList>
            <person name="Lee J.J."/>
            <person name="Srinivasan S."/>
            <person name="Lim S."/>
            <person name="Joe M."/>
            <person name="Im S."/>
            <person name="Bae S.I."/>
            <person name="Park K.R."/>
            <person name="Han J.H."/>
            <person name="Park S.H."/>
            <person name="Joo B.M."/>
            <person name="Park S.J."/>
            <person name="Kim M.K."/>
        </authorList>
    </citation>
    <scope>NUCLEOTIDE SEQUENCE [LARGE SCALE GENOMIC DNA]</scope>
    <source>
        <strain evidence="3 4">DG5A</strain>
    </source>
</reference>
<dbReference type="Pfam" id="PF12708">
    <property type="entry name" value="Pect-lyase_RHGA_epim"/>
    <property type="match status" value="1"/>
</dbReference>
<dbReference type="EMBL" id="CP010429">
    <property type="protein sequence ID" value="AKD57254.1"/>
    <property type="molecule type" value="Genomic_DNA"/>
</dbReference>
<feature type="chain" id="PRO_5002417032" description="Rhamnogalacturonase A/B/Epimerase-like pectate lyase domain-containing protein" evidence="1">
    <location>
        <begin position="23"/>
        <end position="858"/>
    </location>
</feature>
<evidence type="ECO:0000256" key="1">
    <source>
        <dbReference type="SAM" id="SignalP"/>
    </source>
</evidence>
<feature type="domain" description="Rhamnogalacturonase A/B/Epimerase-like pectate lyase" evidence="2">
    <location>
        <begin position="236"/>
        <end position="435"/>
    </location>
</feature>
<sequence>MTHRNLLRFLFLFLTCSRPASAQQPVIFNTSPSIQPGEALSLQGNFSSSAKAFMTVGASTTTTTLPILVQTTGQATVQIPANTPIDRYQIWLQDQGANSPRVTINQAWPMHTDSPDITPGGTLRIFGRNLLLKRGTPLVQLTEGANTLQASVIPNQSDAFCLTIQLPATIQPARIYTLKVSNGLGGADAFTPLEQPLTAIPAATDYFQLGLPWASKLTFYGNVYNVKTDPRLARKAIGDGQANDQPAIQAAIDRASADGGGIVYLPAGTYKLTSPYFEYIHMRDRVVLQGQGKDRTLLKFGYQLEAPHMGLYWPPITTQAGLADLALINVDNSGSEQVGNMRGQAREAFLLRVRFALNQGDWLWWANSEKILIAGSDFTQGVDSRTNYHGPLMLNGCVNFVVRDNTFTYAVDGLNFNFAHDGIFQNNQVYRDGSARYPTSTVNHVLVVNFTYNLAVLDNVFKVINGPAQNRNDGETIISEGGGGDRIDEETGTVSWAGGVNLRDESKNWGPARLRPVVAIVSGRGMGQWRWITSRSGNTLSLDRAWDVAPEGGSRYTIFNWGSRNWLVSGNYMEGNRRGITLYHNATTQVALVMNTLVNSGSIDLTPMQLNDGSQKFIPMYTNQIVGNLVANTNGSNGVFIGVHTVQHAQERTFGTSVIGLEVRGNNVVAGHPNTPAIVDDTFPEGYLNYLEYHPITFYNDERIPAILGSIFQNNSATNCDNALYLNSGSYNTYICNLSQDNTPNLLKDTQLDRVTHAAVATTSCTPLPQRSGRLAEAEELIIKAYPNPATSELHVSLSSAGARLLIYSEMGVILMDSRTDTAEAKLDIHRFAPGVYTLLVIPDKGPQSKQHFIKQDG</sequence>
<dbReference type="SUPFAM" id="SSF51126">
    <property type="entry name" value="Pectin lyase-like"/>
    <property type="match status" value="1"/>
</dbReference>